<sequence>MVAFGNFSETLSKDRVSGSSYRATVGARLSFSERSVESEIGKNRGAETHCFSLDADP</sequence>
<feature type="region of interest" description="Disordered" evidence="1">
    <location>
        <begin position="1"/>
        <end position="20"/>
    </location>
</feature>
<gene>
    <name evidence="2" type="ORF">LEP1GSC187_3348</name>
</gene>
<accession>M6UX75</accession>
<dbReference type="EMBL" id="AHOQ02000030">
    <property type="protein sequence ID" value="EMO45604.1"/>
    <property type="molecule type" value="Genomic_DNA"/>
</dbReference>
<comment type="caution">
    <text evidence="2">The sequence shown here is derived from an EMBL/GenBank/DDBJ whole genome shotgun (WGS) entry which is preliminary data.</text>
</comment>
<evidence type="ECO:0000313" key="3">
    <source>
        <dbReference type="Proteomes" id="UP000012160"/>
    </source>
</evidence>
<reference evidence="2 3" key="1">
    <citation type="submission" date="2013-01" db="EMBL/GenBank/DDBJ databases">
        <authorList>
            <person name="Harkins D.M."/>
            <person name="Durkin A.S."/>
            <person name="Brinkac L.M."/>
            <person name="Haft D.H."/>
            <person name="Selengut J.D."/>
            <person name="Sanka R."/>
            <person name="DePew J."/>
            <person name="Purushe J."/>
            <person name="Matthias M.A."/>
            <person name="Vinetz J.M."/>
            <person name="Sutton G.G."/>
            <person name="Nierman W.C."/>
            <person name="Fouts D.E."/>
        </authorList>
    </citation>
    <scope>NUCLEOTIDE SEQUENCE [LARGE SCALE GENOMIC DNA]</scope>
    <source>
        <strain evidence="2 3">ZUN179</strain>
    </source>
</reference>
<evidence type="ECO:0000313" key="2">
    <source>
        <dbReference type="EMBL" id="EMO45604.1"/>
    </source>
</evidence>
<evidence type="ECO:0000256" key="1">
    <source>
        <dbReference type="SAM" id="MobiDB-lite"/>
    </source>
</evidence>
<organism evidence="2 3">
    <name type="scientific">Leptospira santarosai str. ZUN179</name>
    <dbReference type="NCBI Taxonomy" id="1049985"/>
    <lineage>
        <taxon>Bacteria</taxon>
        <taxon>Pseudomonadati</taxon>
        <taxon>Spirochaetota</taxon>
        <taxon>Spirochaetia</taxon>
        <taxon>Leptospirales</taxon>
        <taxon>Leptospiraceae</taxon>
        <taxon>Leptospira</taxon>
    </lineage>
</organism>
<protein>
    <submittedName>
        <fullName evidence="2">Uncharacterized protein</fullName>
    </submittedName>
</protein>
<dbReference type="Proteomes" id="UP000012160">
    <property type="component" value="Unassembled WGS sequence"/>
</dbReference>
<proteinExistence type="predicted"/>
<dbReference type="AlphaFoldDB" id="M6UX75"/>
<name>M6UX75_9LEPT</name>